<dbReference type="Gene3D" id="1.10.10.10">
    <property type="entry name" value="Winged helix-like DNA-binding domain superfamily/Winged helix DNA-binding domain"/>
    <property type="match status" value="1"/>
</dbReference>
<gene>
    <name evidence="1" type="ORF">SDC9_48730</name>
</gene>
<accession>A0A644WG74</accession>
<name>A0A644WG74_9ZZZZ</name>
<comment type="caution">
    <text evidence="1">The sequence shown here is derived from an EMBL/GenBank/DDBJ whole genome shotgun (WGS) entry which is preliminary data.</text>
</comment>
<organism evidence="1">
    <name type="scientific">bioreactor metagenome</name>
    <dbReference type="NCBI Taxonomy" id="1076179"/>
    <lineage>
        <taxon>unclassified sequences</taxon>
        <taxon>metagenomes</taxon>
        <taxon>ecological metagenomes</taxon>
    </lineage>
</organism>
<dbReference type="Pfam" id="PF13730">
    <property type="entry name" value="HTH_36"/>
    <property type="match status" value="1"/>
</dbReference>
<dbReference type="AlphaFoldDB" id="A0A644WG74"/>
<dbReference type="InterPro" id="IPR036388">
    <property type="entry name" value="WH-like_DNA-bd_sf"/>
</dbReference>
<proteinExistence type="predicted"/>
<reference evidence="1" key="1">
    <citation type="submission" date="2019-08" db="EMBL/GenBank/DDBJ databases">
        <authorList>
            <person name="Kucharzyk K."/>
            <person name="Murdoch R.W."/>
            <person name="Higgins S."/>
            <person name="Loffler F."/>
        </authorList>
    </citation>
    <scope>NUCLEOTIDE SEQUENCE</scope>
</reference>
<evidence type="ECO:0000313" key="1">
    <source>
        <dbReference type="EMBL" id="MPM02481.1"/>
    </source>
</evidence>
<dbReference type="EMBL" id="VSSQ01000872">
    <property type="protein sequence ID" value="MPM02481.1"/>
    <property type="molecule type" value="Genomic_DNA"/>
</dbReference>
<protein>
    <recommendedName>
        <fullName evidence="2">Helix-turn-helix domain-containing protein</fullName>
    </recommendedName>
</protein>
<sequence>MRSWVTNKEIKYERYERIINNMKNKQKGIVTTGFTPSNNELRLKIVKNCGLSTYGVYIQILSHRNTSTNECFPKNDIIAEECSCSVANVKKHINKLYEFGYLVIDSGYTGKASNYYFPLEIDLNTNKSIYSDAELERISNIKRRTKDNIIEEVPAQDTNKLSDNKTFTPIGKYVDEIIDDVDLFEDDLSETPVKDNITKLNNDSAGSDVDYINEFYVNMHSYYNVNDELLKTNKTISKKVNDLVGFINTELTNNNIENIKAEKIINDIMKNNQKSFNNALNNKSITDDFKKCTYIISCVQNNFKDKKLPTIINNSKVDNFPVADDGFVDYMNDNYITLSNGDNLTKDEAIRRIQLRVTEQNERTIFNIIFGVIGRNNKLNNCSIDIIKNVVDKLNNYFGYEILISDRFDGILFEDSNIAI</sequence>
<evidence type="ECO:0008006" key="2">
    <source>
        <dbReference type="Google" id="ProtNLM"/>
    </source>
</evidence>